<gene>
    <name evidence="2" type="ORF">EYF80_021234</name>
</gene>
<name>A0A4Z2HS55_9TELE</name>
<evidence type="ECO:0000313" key="3">
    <source>
        <dbReference type="Proteomes" id="UP000314294"/>
    </source>
</evidence>
<reference evidence="2 3" key="1">
    <citation type="submission" date="2019-03" db="EMBL/GenBank/DDBJ databases">
        <title>First draft genome of Liparis tanakae, snailfish: a comprehensive survey of snailfish specific genes.</title>
        <authorList>
            <person name="Kim W."/>
            <person name="Song I."/>
            <person name="Jeong J.-H."/>
            <person name="Kim D."/>
            <person name="Kim S."/>
            <person name="Ryu S."/>
            <person name="Song J.Y."/>
            <person name="Lee S.K."/>
        </authorList>
    </citation>
    <scope>NUCLEOTIDE SEQUENCE [LARGE SCALE GENOMIC DNA]</scope>
    <source>
        <tissue evidence="2">Muscle</tissue>
    </source>
</reference>
<feature type="region of interest" description="Disordered" evidence="1">
    <location>
        <begin position="1"/>
        <end position="21"/>
    </location>
</feature>
<protein>
    <submittedName>
        <fullName evidence="2">Uncharacterized protein</fullName>
    </submittedName>
</protein>
<keyword evidence="3" id="KW-1185">Reference proteome</keyword>
<evidence type="ECO:0000313" key="2">
    <source>
        <dbReference type="EMBL" id="TNN68588.1"/>
    </source>
</evidence>
<comment type="caution">
    <text evidence="2">The sequence shown here is derived from an EMBL/GenBank/DDBJ whole genome shotgun (WGS) entry which is preliminary data.</text>
</comment>
<accession>A0A4Z2HS55</accession>
<dbReference type="EMBL" id="SRLO01000188">
    <property type="protein sequence ID" value="TNN68588.1"/>
    <property type="molecule type" value="Genomic_DNA"/>
</dbReference>
<organism evidence="2 3">
    <name type="scientific">Liparis tanakae</name>
    <name type="common">Tanaka's snailfish</name>
    <dbReference type="NCBI Taxonomy" id="230148"/>
    <lineage>
        <taxon>Eukaryota</taxon>
        <taxon>Metazoa</taxon>
        <taxon>Chordata</taxon>
        <taxon>Craniata</taxon>
        <taxon>Vertebrata</taxon>
        <taxon>Euteleostomi</taxon>
        <taxon>Actinopterygii</taxon>
        <taxon>Neopterygii</taxon>
        <taxon>Teleostei</taxon>
        <taxon>Neoteleostei</taxon>
        <taxon>Acanthomorphata</taxon>
        <taxon>Eupercaria</taxon>
        <taxon>Perciformes</taxon>
        <taxon>Cottioidei</taxon>
        <taxon>Cottales</taxon>
        <taxon>Liparidae</taxon>
        <taxon>Liparis</taxon>
    </lineage>
</organism>
<feature type="compositionally biased region" description="Basic and acidic residues" evidence="1">
    <location>
        <begin position="8"/>
        <end position="21"/>
    </location>
</feature>
<proteinExistence type="predicted"/>
<evidence type="ECO:0000256" key="1">
    <source>
        <dbReference type="SAM" id="MobiDB-lite"/>
    </source>
</evidence>
<sequence>MEGGRSVTPEEERERERERGFKVQRPAQLDLMFLGNTHGRWGGVVLRVEVFGARLDTDAVQQKGKEASRWLAAVFLGFGPRSSGSRTSMWGGGGWILVRPGSPSLKAEATDNKVTDG</sequence>
<dbReference type="AlphaFoldDB" id="A0A4Z2HS55"/>
<dbReference type="Proteomes" id="UP000314294">
    <property type="component" value="Unassembled WGS sequence"/>
</dbReference>